<dbReference type="RefSeq" id="WP_043920184.1">
    <property type="nucleotide sequence ID" value="NZ_FZPF01000001.1"/>
</dbReference>
<dbReference type="EMBL" id="JYFE01000060">
    <property type="protein sequence ID" value="KIT15132.1"/>
    <property type="molecule type" value="Genomic_DNA"/>
</dbReference>
<dbReference type="AlphaFoldDB" id="A0A0D1CK60"/>
<evidence type="ECO:0000313" key="3">
    <source>
        <dbReference type="EMBL" id="KIT15132.1"/>
    </source>
</evidence>
<dbReference type="PATRIC" id="fig|935700.4.peg.3569"/>
<proteinExistence type="predicted"/>
<evidence type="ECO:0000256" key="2">
    <source>
        <dbReference type="SAM" id="SignalP"/>
    </source>
</evidence>
<accession>A0A0D1CK60</accession>
<name>A0A0D1CK60_9RHOB</name>
<feature type="region of interest" description="Disordered" evidence="1">
    <location>
        <begin position="65"/>
        <end position="84"/>
    </location>
</feature>
<evidence type="ECO:0000313" key="4">
    <source>
        <dbReference type="Proteomes" id="UP000032232"/>
    </source>
</evidence>
<keyword evidence="4" id="KW-1185">Reference proteome</keyword>
<protein>
    <submittedName>
        <fullName evidence="3">Uncharacterized protein</fullName>
    </submittedName>
</protein>
<organism evidence="3 4">
    <name type="scientific">Jannaschia aquimarina</name>
    <dbReference type="NCBI Taxonomy" id="935700"/>
    <lineage>
        <taxon>Bacteria</taxon>
        <taxon>Pseudomonadati</taxon>
        <taxon>Pseudomonadota</taxon>
        <taxon>Alphaproteobacteria</taxon>
        <taxon>Rhodobacterales</taxon>
        <taxon>Roseobacteraceae</taxon>
        <taxon>Jannaschia</taxon>
    </lineage>
</organism>
<sequence>MSRSLIAALVALALSLPAATPARADAEDVAKVVGGLVLLYALKEAIENRNDRRDRSREVRRDRRDYYDPIIRSPRPHRRPGNQVLRRDDRSIPADCLRSLRTLDGVVTGYGARCAQNRVRRAGSLPPQCLRQVRGFERTRTLYSPRCLARNGWAIPPAYRNLASRR</sequence>
<comment type="caution">
    <text evidence="3">The sequence shown here is derived from an EMBL/GenBank/DDBJ whole genome shotgun (WGS) entry which is preliminary data.</text>
</comment>
<dbReference type="STRING" id="935700.jaqu_34600"/>
<feature type="signal peptide" evidence="2">
    <location>
        <begin position="1"/>
        <end position="24"/>
    </location>
</feature>
<dbReference type="OrthoDB" id="7864148at2"/>
<dbReference type="Proteomes" id="UP000032232">
    <property type="component" value="Unassembled WGS sequence"/>
</dbReference>
<feature type="chain" id="PRO_5002228408" evidence="2">
    <location>
        <begin position="25"/>
        <end position="166"/>
    </location>
</feature>
<keyword evidence="2" id="KW-0732">Signal</keyword>
<gene>
    <name evidence="3" type="ORF">jaqu_34600</name>
</gene>
<reference evidence="3 4" key="1">
    <citation type="submission" date="2015-02" db="EMBL/GenBank/DDBJ databases">
        <title>Genome Sequence of Jannaschia aquimarina DSM28248, a member of the Roseobacter clade.</title>
        <authorList>
            <person name="Voget S."/>
            <person name="Daniel R."/>
        </authorList>
    </citation>
    <scope>NUCLEOTIDE SEQUENCE [LARGE SCALE GENOMIC DNA]</scope>
    <source>
        <strain evidence="3 4">GSW-M26</strain>
    </source>
</reference>
<evidence type="ECO:0000256" key="1">
    <source>
        <dbReference type="SAM" id="MobiDB-lite"/>
    </source>
</evidence>